<feature type="domain" description="PITH" evidence="4">
    <location>
        <begin position="47"/>
        <end position="184"/>
    </location>
</feature>
<dbReference type="SUPFAM" id="SSF52833">
    <property type="entry name" value="Thioredoxin-like"/>
    <property type="match status" value="1"/>
</dbReference>
<evidence type="ECO:0000256" key="1">
    <source>
        <dbReference type="ARBA" id="ARBA00023157"/>
    </source>
</evidence>
<gene>
    <name evidence="5" type="ORF">NYPRO_LOCUS8070</name>
</gene>
<dbReference type="InterPro" id="IPR036249">
    <property type="entry name" value="Thioredoxin-like_sf"/>
</dbReference>
<dbReference type="CDD" id="cd02947">
    <property type="entry name" value="TRX_family"/>
    <property type="match status" value="1"/>
</dbReference>
<dbReference type="EMBL" id="CAJHUB010000675">
    <property type="protein sequence ID" value="CAD7675275.1"/>
    <property type="molecule type" value="Genomic_DNA"/>
</dbReference>
<dbReference type="GO" id="GO:0005737">
    <property type="term" value="C:cytoplasm"/>
    <property type="evidence" value="ECO:0007669"/>
    <property type="project" value="UniProtKB-ARBA"/>
</dbReference>
<feature type="region of interest" description="Disordered" evidence="3">
    <location>
        <begin position="165"/>
        <end position="184"/>
    </location>
</feature>
<dbReference type="InterPro" id="IPR037047">
    <property type="entry name" value="PITH_dom_sf"/>
</dbReference>
<keyword evidence="1" id="KW-1015">Disulfide bond</keyword>
<dbReference type="Proteomes" id="UP000645828">
    <property type="component" value="Unassembled WGS sequence"/>
</dbReference>
<evidence type="ECO:0000313" key="5">
    <source>
        <dbReference type="EMBL" id="CAD7675275.1"/>
    </source>
</evidence>
<evidence type="ECO:0000259" key="4">
    <source>
        <dbReference type="PROSITE" id="PS51532"/>
    </source>
</evidence>
<organism evidence="5 6">
    <name type="scientific">Nyctereutes procyonoides</name>
    <name type="common">Raccoon dog</name>
    <name type="synonym">Canis procyonoides</name>
    <dbReference type="NCBI Taxonomy" id="34880"/>
    <lineage>
        <taxon>Eukaryota</taxon>
        <taxon>Metazoa</taxon>
        <taxon>Chordata</taxon>
        <taxon>Craniata</taxon>
        <taxon>Vertebrata</taxon>
        <taxon>Euteleostomi</taxon>
        <taxon>Mammalia</taxon>
        <taxon>Eutheria</taxon>
        <taxon>Laurasiatheria</taxon>
        <taxon>Carnivora</taxon>
        <taxon>Caniformia</taxon>
        <taxon>Canidae</taxon>
        <taxon>Nyctereutes</taxon>
    </lineage>
</organism>
<keyword evidence="6" id="KW-1185">Reference proteome</keyword>
<dbReference type="PANTHER" id="PTHR46115">
    <property type="entry name" value="THIOREDOXIN-LIKE PROTEIN 1"/>
    <property type="match status" value="1"/>
</dbReference>
<evidence type="ECO:0000256" key="3">
    <source>
        <dbReference type="SAM" id="MobiDB-lite"/>
    </source>
</evidence>
<comment type="caution">
    <text evidence="5">The sequence shown here is derived from an EMBL/GenBank/DDBJ whole genome shotgun (WGS) entry which is preliminary data.</text>
</comment>
<name>A0A811YH81_NYCPR</name>
<proteinExistence type="predicted"/>
<evidence type="ECO:0000256" key="2">
    <source>
        <dbReference type="ARBA" id="ARBA00023284"/>
    </source>
</evidence>
<dbReference type="SUPFAM" id="SSF49785">
    <property type="entry name" value="Galactose-binding domain-like"/>
    <property type="match status" value="1"/>
</dbReference>
<keyword evidence="2" id="KW-0676">Redox-active center</keyword>
<evidence type="ECO:0000313" key="6">
    <source>
        <dbReference type="Proteomes" id="UP000645828"/>
    </source>
</evidence>
<dbReference type="InterPro" id="IPR010400">
    <property type="entry name" value="PITH_dom"/>
</dbReference>
<dbReference type="PROSITE" id="PS51532">
    <property type="entry name" value="PITH"/>
    <property type="match status" value="1"/>
</dbReference>
<dbReference type="AlphaFoldDB" id="A0A811YH81"/>
<dbReference type="Pfam" id="PF06201">
    <property type="entry name" value="PITH"/>
    <property type="match status" value="1"/>
</dbReference>
<accession>A0A811YH81</accession>
<dbReference type="InterPro" id="IPR008979">
    <property type="entry name" value="Galactose-bd-like_sf"/>
</dbReference>
<dbReference type="Gene3D" id="2.60.120.470">
    <property type="entry name" value="PITH domain"/>
    <property type="match status" value="1"/>
</dbReference>
<sequence length="184" mass="20955">MAEKLVSSYLDLQPKLHSTGSRLAMVNKYPPAAFLEVRVHQCQGIAATNNISATPIFLFFRNKVRIDQYQRAIKEHGFDNCFQKGMTFLESDCDEQLFITVAFNQPVKLYSMRLQGPANALELTEDNMKEVVVWFNQGKETIILYLTFIGTVVQTTNMNDFKPVVGKKGESHKRHQKTILHSGL</sequence>
<reference evidence="5" key="1">
    <citation type="submission" date="2020-12" db="EMBL/GenBank/DDBJ databases">
        <authorList>
            <consortium name="Molecular Ecology Group"/>
        </authorList>
    </citation>
    <scope>NUCLEOTIDE SEQUENCE</scope>
    <source>
        <strain evidence="5">TBG_1078</strain>
    </source>
</reference>
<protein>
    <submittedName>
        <fullName evidence="5">(raccoon dog) hypothetical protein</fullName>
    </submittedName>
</protein>